<dbReference type="GO" id="GO:0009089">
    <property type="term" value="P:lysine biosynthetic process via diaminopimelate"/>
    <property type="evidence" value="ECO:0007669"/>
    <property type="project" value="UniProtKB-UniPathway"/>
</dbReference>
<gene>
    <name evidence="16" type="primary">argE_1</name>
    <name evidence="16" type="ORF">IWT30_00221</name>
</gene>
<evidence type="ECO:0000256" key="14">
    <source>
        <dbReference type="ARBA" id="ARBA00051301"/>
    </source>
</evidence>
<keyword evidence="13" id="KW-0170">Cobalt</keyword>
<evidence type="ECO:0000256" key="12">
    <source>
        <dbReference type="ARBA" id="ARBA00023154"/>
    </source>
</evidence>
<dbReference type="PANTHER" id="PTHR43808">
    <property type="entry name" value="ACETYLORNITHINE DEACETYLASE"/>
    <property type="match status" value="1"/>
</dbReference>
<dbReference type="GO" id="GO:0009014">
    <property type="term" value="F:succinyl-diaminopimelate desuccinylase activity"/>
    <property type="evidence" value="ECO:0007669"/>
    <property type="project" value="UniProtKB-EC"/>
</dbReference>
<dbReference type="CDD" id="cd08659">
    <property type="entry name" value="M20_ArgE_DapE-like"/>
    <property type="match status" value="1"/>
</dbReference>
<comment type="cofactor">
    <cofactor evidence="2">
        <name>Zn(2+)</name>
        <dbReference type="ChEBI" id="CHEBI:29105"/>
    </cofactor>
</comment>
<dbReference type="Proteomes" id="UP000198374">
    <property type="component" value="Unassembled WGS sequence"/>
</dbReference>
<comment type="caution">
    <text evidence="16">The sequence shown here is derived from an EMBL/GenBank/DDBJ whole genome shotgun (WGS) entry which is preliminary data.</text>
</comment>
<dbReference type="AlphaFoldDB" id="A0A1Z5I9I1"/>
<feature type="domain" description="Peptidase M20 dimerisation" evidence="15">
    <location>
        <begin position="187"/>
        <end position="287"/>
    </location>
</feature>
<evidence type="ECO:0000256" key="4">
    <source>
        <dbReference type="ARBA" id="ARBA00006247"/>
    </source>
</evidence>
<comment type="pathway">
    <text evidence="3">Amino-acid biosynthesis; L-lysine biosynthesis via DAP pathway; LL-2,6-diaminopimelate from (S)-tetrahydrodipicolinate (succinylase route): step 3/3.</text>
</comment>
<evidence type="ECO:0000313" key="16">
    <source>
        <dbReference type="EMBL" id="GAW98277.1"/>
    </source>
</evidence>
<dbReference type="SUPFAM" id="SSF55031">
    <property type="entry name" value="Bacterial exopeptidase dimerisation domain"/>
    <property type="match status" value="1"/>
</dbReference>
<keyword evidence="11" id="KW-0220">Diaminopimelate biosynthesis</keyword>
<dbReference type="InterPro" id="IPR050072">
    <property type="entry name" value="Peptidase_M20A"/>
</dbReference>
<name>A0A1Z5I9I1_9LACO</name>
<dbReference type="InterPro" id="IPR010182">
    <property type="entry name" value="ArgE/DapE"/>
</dbReference>
<reference evidence="16 17" key="1">
    <citation type="submission" date="2015-11" db="EMBL/GenBank/DDBJ databases">
        <title>Draft genome sequences of new species of the genus Lactobacillus isolated from orchardgrass silage.</title>
        <authorList>
            <person name="Tohno M."/>
            <person name="Tanizawa Y."/>
            <person name="Arita M."/>
        </authorList>
    </citation>
    <scope>NUCLEOTIDE SEQUENCE [LARGE SCALE GENOMIC DNA]</scope>
    <source>
        <strain evidence="16 17">IWT30</strain>
    </source>
</reference>
<accession>A0A1Z5I9I1</accession>
<evidence type="ECO:0000256" key="2">
    <source>
        <dbReference type="ARBA" id="ARBA00001947"/>
    </source>
</evidence>
<keyword evidence="8" id="KW-0479">Metal-binding</keyword>
<evidence type="ECO:0000256" key="8">
    <source>
        <dbReference type="ARBA" id="ARBA00022723"/>
    </source>
</evidence>
<comment type="catalytic activity">
    <reaction evidence="14">
        <text>N-succinyl-(2S,6S)-2,6-diaminopimelate + H2O = (2S,6S)-2,6-diaminopimelate + succinate</text>
        <dbReference type="Rhea" id="RHEA:22608"/>
        <dbReference type="ChEBI" id="CHEBI:15377"/>
        <dbReference type="ChEBI" id="CHEBI:30031"/>
        <dbReference type="ChEBI" id="CHEBI:57609"/>
        <dbReference type="ChEBI" id="CHEBI:58087"/>
        <dbReference type="EC" id="3.5.1.18"/>
    </reaction>
</comment>
<dbReference type="NCBIfam" id="TIGR01910">
    <property type="entry name" value="DapE-ArgE"/>
    <property type="match status" value="1"/>
</dbReference>
<dbReference type="InterPro" id="IPR011650">
    <property type="entry name" value="Peptidase_M20_dimer"/>
</dbReference>
<organism evidence="16 17">
    <name type="scientific">Secundilactobacillus mixtipabuli</name>
    <dbReference type="NCBI Taxonomy" id="1435342"/>
    <lineage>
        <taxon>Bacteria</taxon>
        <taxon>Bacillati</taxon>
        <taxon>Bacillota</taxon>
        <taxon>Bacilli</taxon>
        <taxon>Lactobacillales</taxon>
        <taxon>Lactobacillaceae</taxon>
        <taxon>Secundilactobacillus</taxon>
    </lineage>
</organism>
<dbReference type="SUPFAM" id="SSF53187">
    <property type="entry name" value="Zn-dependent exopeptidases"/>
    <property type="match status" value="1"/>
</dbReference>
<protein>
    <recommendedName>
        <fullName evidence="6">Probable succinyl-diaminopimelate desuccinylase</fullName>
        <ecNumber evidence="5">3.5.1.18</ecNumber>
    </recommendedName>
</protein>
<keyword evidence="9" id="KW-0378">Hydrolase</keyword>
<dbReference type="Gene3D" id="3.40.630.10">
    <property type="entry name" value="Zn peptidases"/>
    <property type="match status" value="2"/>
</dbReference>
<dbReference type="Pfam" id="PF01546">
    <property type="entry name" value="Peptidase_M20"/>
    <property type="match status" value="1"/>
</dbReference>
<dbReference type="InterPro" id="IPR001261">
    <property type="entry name" value="ArgE/DapE_CS"/>
</dbReference>
<evidence type="ECO:0000256" key="5">
    <source>
        <dbReference type="ARBA" id="ARBA00011921"/>
    </source>
</evidence>
<comment type="cofactor">
    <cofactor evidence="1">
        <name>Co(2+)</name>
        <dbReference type="ChEBI" id="CHEBI:48828"/>
    </cofactor>
</comment>
<evidence type="ECO:0000256" key="7">
    <source>
        <dbReference type="ARBA" id="ARBA00022605"/>
    </source>
</evidence>
<dbReference type="NCBIfam" id="NF006365">
    <property type="entry name" value="PRK08588.1"/>
    <property type="match status" value="1"/>
</dbReference>
<dbReference type="Gene3D" id="3.30.70.360">
    <property type="match status" value="1"/>
</dbReference>
<dbReference type="EC" id="3.5.1.18" evidence="5"/>
<evidence type="ECO:0000256" key="9">
    <source>
        <dbReference type="ARBA" id="ARBA00022801"/>
    </source>
</evidence>
<dbReference type="UniPathway" id="UPA00034">
    <property type="reaction ID" value="UER00021"/>
</dbReference>
<evidence type="ECO:0000256" key="10">
    <source>
        <dbReference type="ARBA" id="ARBA00022833"/>
    </source>
</evidence>
<dbReference type="PANTHER" id="PTHR43808:SF8">
    <property type="entry name" value="PEPTIDASE M20 DIMERISATION DOMAIN-CONTAINING PROTEIN"/>
    <property type="match status" value="1"/>
</dbReference>
<dbReference type="PROSITE" id="PS00759">
    <property type="entry name" value="ARGE_DAPE_CPG2_2"/>
    <property type="match status" value="1"/>
</dbReference>
<dbReference type="InterPro" id="IPR002933">
    <property type="entry name" value="Peptidase_M20"/>
</dbReference>
<evidence type="ECO:0000259" key="15">
    <source>
        <dbReference type="Pfam" id="PF07687"/>
    </source>
</evidence>
<dbReference type="Pfam" id="PF07687">
    <property type="entry name" value="M20_dimer"/>
    <property type="match status" value="1"/>
</dbReference>
<sequence>MLSLNNCKAGAKVENTEKIAILQKLIQIQSVNGNEAAVARYLASLFEPYRESAQVEFVTYSPGRDNLVVTIGHPNGKQLGLSGHEDVVDPGDLSQWHHDPFAGEIVDGQLYGRGASDMKSGLAAIVIAMLELLADKTPLKGSIRLLATVGEETGEYGAAQLTKAGYADQLAGLVIAEPTGLDKIAYTARGVIDYHVDSIGKSVHSAQSTKGINAIDNLIVFYNEITAMMQGLDKIDPVLGGLLHNVDLISGGEQINTIPGKARLSANVRTIPAYPNQMIYDILEKLVHRLNDRSGFQLKLSYSYPEEAIPGRPDAPLVKLAQKIGHRIIGNRVIPVGSGGASDASEFLQSKARFSAIVYGPGTNTSHEADEYVEIDEFLQATVLYRKLALAFLEGE</sequence>
<keyword evidence="17" id="KW-1185">Reference proteome</keyword>
<evidence type="ECO:0000256" key="13">
    <source>
        <dbReference type="ARBA" id="ARBA00023285"/>
    </source>
</evidence>
<evidence type="ECO:0000313" key="17">
    <source>
        <dbReference type="Proteomes" id="UP000198374"/>
    </source>
</evidence>
<keyword evidence="12" id="KW-0457">Lysine biosynthesis</keyword>
<proteinExistence type="inferred from homology"/>
<comment type="similarity">
    <text evidence="4">Belongs to the peptidase M20A family.</text>
</comment>
<evidence type="ECO:0000256" key="11">
    <source>
        <dbReference type="ARBA" id="ARBA00022915"/>
    </source>
</evidence>
<dbReference type="InterPro" id="IPR036264">
    <property type="entry name" value="Bact_exopeptidase_dim_dom"/>
</dbReference>
<keyword evidence="10" id="KW-0862">Zinc</keyword>
<keyword evidence="7" id="KW-0028">Amino-acid biosynthesis</keyword>
<evidence type="ECO:0000256" key="3">
    <source>
        <dbReference type="ARBA" id="ARBA00005130"/>
    </source>
</evidence>
<evidence type="ECO:0000256" key="1">
    <source>
        <dbReference type="ARBA" id="ARBA00001941"/>
    </source>
</evidence>
<dbReference type="GO" id="GO:0046872">
    <property type="term" value="F:metal ion binding"/>
    <property type="evidence" value="ECO:0007669"/>
    <property type="project" value="UniProtKB-KW"/>
</dbReference>
<dbReference type="GO" id="GO:0019877">
    <property type="term" value="P:diaminopimelate biosynthetic process"/>
    <property type="evidence" value="ECO:0007669"/>
    <property type="project" value="UniProtKB-KW"/>
</dbReference>
<dbReference type="PROSITE" id="PS00758">
    <property type="entry name" value="ARGE_DAPE_CPG2_1"/>
    <property type="match status" value="1"/>
</dbReference>
<evidence type="ECO:0000256" key="6">
    <source>
        <dbReference type="ARBA" id="ARBA00016853"/>
    </source>
</evidence>
<dbReference type="EMBL" id="BCMF01000001">
    <property type="protein sequence ID" value="GAW98277.1"/>
    <property type="molecule type" value="Genomic_DNA"/>
</dbReference>